<evidence type="ECO:0000256" key="5">
    <source>
        <dbReference type="ARBA" id="ARBA00022516"/>
    </source>
</evidence>
<keyword evidence="5 13" id="KW-0444">Lipid biosynthesis</keyword>
<comment type="pathway">
    <text evidence="2 13">Glycolipid biosynthesis; lipid IV(A) biosynthesis; lipid IV(A) from (3R)-3-hydroxytetradecanoyl-[acyl-carrier-protein] and UDP-N-acetyl-alpha-D-glucosamine: step 6/6.</text>
</comment>
<dbReference type="GO" id="GO:0009029">
    <property type="term" value="F:lipid-A 4'-kinase activity"/>
    <property type="evidence" value="ECO:0007669"/>
    <property type="project" value="UniProtKB-UniRule"/>
</dbReference>
<dbReference type="PANTHER" id="PTHR42724:SF1">
    <property type="entry name" value="TETRAACYLDISACCHARIDE 4'-KINASE, MITOCHONDRIAL-RELATED"/>
    <property type="match status" value="1"/>
</dbReference>
<evidence type="ECO:0000256" key="8">
    <source>
        <dbReference type="ARBA" id="ARBA00022741"/>
    </source>
</evidence>
<dbReference type="NCBIfam" id="TIGR00682">
    <property type="entry name" value="lpxK"/>
    <property type="match status" value="1"/>
</dbReference>
<organism evidence="14 15">
    <name type="scientific">Porphyromonas macacae</name>
    <dbReference type="NCBI Taxonomy" id="28115"/>
    <lineage>
        <taxon>Bacteria</taxon>
        <taxon>Pseudomonadati</taxon>
        <taxon>Bacteroidota</taxon>
        <taxon>Bacteroidia</taxon>
        <taxon>Bacteroidales</taxon>
        <taxon>Porphyromonadaceae</taxon>
        <taxon>Porphyromonas</taxon>
    </lineage>
</organism>
<dbReference type="Pfam" id="PF02606">
    <property type="entry name" value="LpxK"/>
    <property type="match status" value="1"/>
</dbReference>
<evidence type="ECO:0000256" key="3">
    <source>
        <dbReference type="ARBA" id="ARBA00012071"/>
    </source>
</evidence>
<proteinExistence type="inferred from homology"/>
<protein>
    <recommendedName>
        <fullName evidence="4 13">Tetraacyldisaccharide 4'-kinase</fullName>
        <ecNumber evidence="3 13">2.7.1.130</ecNumber>
    </recommendedName>
    <alternativeName>
        <fullName evidence="12 13">Lipid A 4'-kinase</fullName>
    </alternativeName>
</protein>
<name>A0A0A2E8C5_9PORP</name>
<dbReference type="GO" id="GO:0005524">
    <property type="term" value="F:ATP binding"/>
    <property type="evidence" value="ECO:0007669"/>
    <property type="project" value="UniProtKB-UniRule"/>
</dbReference>
<comment type="caution">
    <text evidence="14">The sequence shown here is derived from an EMBL/GenBank/DDBJ whole genome shotgun (WGS) entry which is preliminary data.</text>
</comment>
<sequence>MSLNTHPNFWLKPLTFLYGAGVKMRNAFFDHGLLKQETFNIPVICVGNITVGGTGKTPHVEYLIELLRNHYRIAVLSRGYKRKTKGLIEACTESTVGEVGDEPKQIKLKYPDVRVIVDGNRRRALKWLLEQPVEKRPQIVILDDGYQHRYIKPSYAILLTDYNRPMIEDSLLPEGRLREPMNGRFRADCVIITKCPETMQPIDRRIADRDLGLYPHQKAFFSAMVYGKPRSIISGKETDLPSDTPLLVISGIAKPEPFHLYLSNSYVIAEKLVFDDHHNFSIQEIDDIDKKFRQQLNSNPNAAVVTTEKDAMRLAEFADYLSEEIKERLFYIPIKVKIMFGMENSFNKLIHQAASRTNFSI</sequence>
<keyword evidence="6 13" id="KW-0441">Lipid A biosynthesis</keyword>
<reference evidence="14 15" key="1">
    <citation type="submission" date="2014-09" db="EMBL/GenBank/DDBJ databases">
        <title>Draft Genome Sequence of Porphyromonas macacae COT-192_OH2859.</title>
        <authorList>
            <person name="Wallis C."/>
            <person name="Deusch O."/>
            <person name="O'Flynn C."/>
            <person name="Davis I."/>
            <person name="Horsfall A."/>
            <person name="Kirkwood N."/>
            <person name="Harris S."/>
            <person name="Eisen J.A."/>
            <person name="Coil D.A."/>
            <person name="Darling A.E."/>
            <person name="Jospin G."/>
            <person name="Alexiev A."/>
        </authorList>
    </citation>
    <scope>NUCLEOTIDE SEQUENCE [LARGE SCALE GENOMIC DNA]</scope>
    <source>
        <strain evidence="15">COT-192 OH2859</strain>
    </source>
</reference>
<keyword evidence="15" id="KW-1185">Reference proteome</keyword>
<dbReference type="PANTHER" id="PTHR42724">
    <property type="entry name" value="TETRAACYLDISACCHARIDE 4'-KINASE"/>
    <property type="match status" value="1"/>
</dbReference>
<evidence type="ECO:0000256" key="6">
    <source>
        <dbReference type="ARBA" id="ARBA00022556"/>
    </source>
</evidence>
<evidence type="ECO:0000313" key="14">
    <source>
        <dbReference type="EMBL" id="KGN75141.1"/>
    </source>
</evidence>
<keyword evidence="7 13" id="KW-0808">Transferase</keyword>
<evidence type="ECO:0000256" key="11">
    <source>
        <dbReference type="ARBA" id="ARBA00023098"/>
    </source>
</evidence>
<evidence type="ECO:0000256" key="1">
    <source>
        <dbReference type="ARBA" id="ARBA00002274"/>
    </source>
</evidence>
<keyword evidence="9 13" id="KW-0418">Kinase</keyword>
<comment type="catalytic activity">
    <reaction evidence="13">
        <text>a lipid A disaccharide + ATP = a lipid IVA + ADP + H(+)</text>
        <dbReference type="Rhea" id="RHEA:67840"/>
        <dbReference type="ChEBI" id="CHEBI:15378"/>
        <dbReference type="ChEBI" id="CHEBI:30616"/>
        <dbReference type="ChEBI" id="CHEBI:176343"/>
        <dbReference type="ChEBI" id="CHEBI:176425"/>
        <dbReference type="ChEBI" id="CHEBI:456216"/>
        <dbReference type="EC" id="2.7.1.130"/>
    </reaction>
</comment>
<dbReference type="GO" id="GO:0005886">
    <property type="term" value="C:plasma membrane"/>
    <property type="evidence" value="ECO:0007669"/>
    <property type="project" value="TreeGrafter"/>
</dbReference>
<dbReference type="EMBL" id="JRFA01000008">
    <property type="protein sequence ID" value="KGN75141.1"/>
    <property type="molecule type" value="Genomic_DNA"/>
</dbReference>
<dbReference type="EC" id="2.7.1.130" evidence="3 13"/>
<dbReference type="GO" id="GO:0009244">
    <property type="term" value="P:lipopolysaccharide core region biosynthetic process"/>
    <property type="evidence" value="ECO:0007669"/>
    <property type="project" value="TreeGrafter"/>
</dbReference>
<gene>
    <name evidence="13" type="primary">lpxK</name>
    <name evidence="14" type="ORF">HQ47_01980</name>
</gene>
<dbReference type="AlphaFoldDB" id="A0A0A2E8C5"/>
<keyword evidence="10 13" id="KW-0067">ATP-binding</keyword>
<dbReference type="OrthoDB" id="9766423at2"/>
<comment type="function">
    <text evidence="1 13">Transfers the gamma-phosphate of ATP to the 4'-position of a tetraacyldisaccharide 1-phosphate intermediate (termed DS-1-P) to form tetraacyldisaccharide 1,4'-bis-phosphate (lipid IVA).</text>
</comment>
<dbReference type="InterPro" id="IPR003758">
    <property type="entry name" value="LpxK"/>
</dbReference>
<keyword evidence="8 13" id="KW-0547">Nucleotide-binding</keyword>
<comment type="similarity">
    <text evidence="13">Belongs to the LpxK family.</text>
</comment>
<dbReference type="STRING" id="28115.HQ47_01980"/>
<dbReference type="eggNOG" id="COG1663">
    <property type="taxonomic scope" value="Bacteria"/>
</dbReference>
<evidence type="ECO:0000256" key="2">
    <source>
        <dbReference type="ARBA" id="ARBA00004870"/>
    </source>
</evidence>
<evidence type="ECO:0000256" key="7">
    <source>
        <dbReference type="ARBA" id="ARBA00022679"/>
    </source>
</evidence>
<feature type="binding site" evidence="13">
    <location>
        <begin position="50"/>
        <end position="57"/>
    </location>
    <ligand>
        <name>ATP</name>
        <dbReference type="ChEBI" id="CHEBI:30616"/>
    </ligand>
</feature>
<dbReference type="UniPathway" id="UPA00359">
    <property type="reaction ID" value="UER00482"/>
</dbReference>
<evidence type="ECO:0000256" key="12">
    <source>
        <dbReference type="ARBA" id="ARBA00029757"/>
    </source>
</evidence>
<evidence type="ECO:0000256" key="13">
    <source>
        <dbReference type="HAMAP-Rule" id="MF_00409"/>
    </source>
</evidence>
<evidence type="ECO:0000256" key="9">
    <source>
        <dbReference type="ARBA" id="ARBA00022777"/>
    </source>
</evidence>
<keyword evidence="11 13" id="KW-0443">Lipid metabolism</keyword>
<evidence type="ECO:0000256" key="4">
    <source>
        <dbReference type="ARBA" id="ARBA00016436"/>
    </source>
</evidence>
<dbReference type="SUPFAM" id="SSF52540">
    <property type="entry name" value="P-loop containing nucleoside triphosphate hydrolases"/>
    <property type="match status" value="1"/>
</dbReference>
<dbReference type="GO" id="GO:0009245">
    <property type="term" value="P:lipid A biosynthetic process"/>
    <property type="evidence" value="ECO:0007669"/>
    <property type="project" value="UniProtKB-UniRule"/>
</dbReference>
<dbReference type="Proteomes" id="UP000030103">
    <property type="component" value="Unassembled WGS sequence"/>
</dbReference>
<dbReference type="HAMAP" id="MF_00409">
    <property type="entry name" value="LpxK"/>
    <property type="match status" value="1"/>
</dbReference>
<evidence type="ECO:0000256" key="10">
    <source>
        <dbReference type="ARBA" id="ARBA00022840"/>
    </source>
</evidence>
<evidence type="ECO:0000313" key="15">
    <source>
        <dbReference type="Proteomes" id="UP000030103"/>
    </source>
</evidence>
<accession>A0A0A2E8C5</accession>
<dbReference type="InterPro" id="IPR027417">
    <property type="entry name" value="P-loop_NTPase"/>
</dbReference>
<dbReference type="RefSeq" id="WP_036872953.1">
    <property type="nucleotide sequence ID" value="NZ_JASBZX010000025.1"/>
</dbReference>